<gene>
    <name evidence="1" type="ORF">L484_007108</name>
</gene>
<dbReference type="AlphaFoldDB" id="W9RRP6"/>
<protein>
    <submittedName>
        <fullName evidence="1">Uncharacterized protein</fullName>
    </submittedName>
</protein>
<keyword evidence="2" id="KW-1185">Reference proteome</keyword>
<evidence type="ECO:0000313" key="1">
    <source>
        <dbReference type="EMBL" id="EXC04878.1"/>
    </source>
</evidence>
<evidence type="ECO:0000313" key="2">
    <source>
        <dbReference type="Proteomes" id="UP000030645"/>
    </source>
</evidence>
<organism evidence="1 2">
    <name type="scientific">Morus notabilis</name>
    <dbReference type="NCBI Taxonomy" id="981085"/>
    <lineage>
        <taxon>Eukaryota</taxon>
        <taxon>Viridiplantae</taxon>
        <taxon>Streptophyta</taxon>
        <taxon>Embryophyta</taxon>
        <taxon>Tracheophyta</taxon>
        <taxon>Spermatophyta</taxon>
        <taxon>Magnoliopsida</taxon>
        <taxon>eudicotyledons</taxon>
        <taxon>Gunneridae</taxon>
        <taxon>Pentapetalae</taxon>
        <taxon>rosids</taxon>
        <taxon>fabids</taxon>
        <taxon>Rosales</taxon>
        <taxon>Moraceae</taxon>
        <taxon>Moreae</taxon>
        <taxon>Morus</taxon>
    </lineage>
</organism>
<name>W9RRP6_9ROSA</name>
<dbReference type="Proteomes" id="UP000030645">
    <property type="component" value="Unassembled WGS sequence"/>
</dbReference>
<accession>W9RRP6</accession>
<reference evidence="2" key="1">
    <citation type="submission" date="2013-01" db="EMBL/GenBank/DDBJ databases">
        <title>Draft Genome Sequence of a Mulberry Tree, Morus notabilis C.K. Schneid.</title>
        <authorList>
            <person name="He N."/>
            <person name="Zhao S."/>
        </authorList>
    </citation>
    <scope>NUCLEOTIDE SEQUENCE</scope>
</reference>
<proteinExistence type="predicted"/>
<sequence>MGTARDDLGELAASISSNEIYGWERALKSCFANNNGLQWAKEFWWVAALPSSGYLGWWIAYNEPRDY</sequence>
<dbReference type="EMBL" id="KE345513">
    <property type="protein sequence ID" value="EXC04878.1"/>
    <property type="molecule type" value="Genomic_DNA"/>
</dbReference>